<evidence type="ECO:0000256" key="6">
    <source>
        <dbReference type="ARBA" id="ARBA00022737"/>
    </source>
</evidence>
<feature type="disulfide bond" evidence="13">
    <location>
        <begin position="1248"/>
        <end position="1266"/>
    </location>
</feature>
<evidence type="ECO:0000256" key="2">
    <source>
        <dbReference type="ARBA" id="ARBA00022536"/>
    </source>
</evidence>
<dbReference type="PROSITE" id="PS01186">
    <property type="entry name" value="EGF_2"/>
    <property type="match status" value="1"/>
</dbReference>
<dbReference type="SMART" id="SM00135">
    <property type="entry name" value="LY"/>
    <property type="match status" value="9"/>
</dbReference>
<dbReference type="SUPFAM" id="SSF57424">
    <property type="entry name" value="LDL receptor-like module"/>
    <property type="match status" value="27"/>
</dbReference>
<evidence type="ECO:0000256" key="11">
    <source>
        <dbReference type="ARBA" id="ARBA00023180"/>
    </source>
</evidence>
<feature type="disulfide bond" evidence="13">
    <location>
        <begin position="380"/>
        <end position="395"/>
    </location>
</feature>
<feature type="disulfide bond" evidence="13">
    <location>
        <begin position="740"/>
        <end position="755"/>
    </location>
</feature>
<dbReference type="FunFam" id="4.10.400.10:FF:000065">
    <property type="entry name" value="Transmembrane protease serine 7"/>
    <property type="match status" value="1"/>
</dbReference>
<dbReference type="InterPro" id="IPR011042">
    <property type="entry name" value="6-blade_b-propeller_TolB-like"/>
</dbReference>
<feature type="disulfide bond" evidence="13">
    <location>
        <begin position="1221"/>
        <end position="1236"/>
    </location>
</feature>
<keyword evidence="7 16" id="KW-1133">Transmembrane helix</keyword>
<keyword evidence="5" id="KW-0732">Signal</keyword>
<name>A0A667WZ11_9TELE</name>
<dbReference type="Gene3D" id="2.10.25.10">
    <property type="entry name" value="Laminin"/>
    <property type="match status" value="2"/>
</dbReference>
<dbReference type="SMART" id="SM00181">
    <property type="entry name" value="EGF"/>
    <property type="match status" value="7"/>
</dbReference>
<dbReference type="InParanoid" id="A0A667WZ11"/>
<sequence length="2184" mass="238573">MTLWDQRDGSRIQDVNVGSNVFGVMTALKDVKPVPNTPDCNEPSMLCPHSSVCLPPSKLCDGKNDCPDGTDEKLCFTTCPNKGDFKCTDSRSCIPESHVCDGRAHCYDSSDEVNCPTAASIKSRPDAVKCRNGYTSCKDGRECVLYTHLCDGERDCLDGSDEQGCGAPEQKMTPNKPEVHPSNQTPATKHPIMVQPPCSSPSVLCPGASVYLCISPDQFCNGREDCPDGFDEKQCVKKCPSRTDFRCKDRRSCVSKSLVCDGRSDCHDGSDEVNCPTAPSVKSRPDAVKCRNGYTSCKDGRECVLYTHLCDGERDCQDGSDEQGCGAPEQKTTPNKPEVHPSNQTPATKRLAMVQPPCSSPSVLCPGASVHLCISPDQICNGREDCPDGFDEKQCVKKCPSRTDFRCKDRRSCVSKSLVCNGRSDCHDGSDEVSCPTAPSVKSRPDAVKCRNGYTSCKDGRECVLYTHLCDGERDCQDGSDEQGCGAPEQKTTPNKPEVHPSNQTPATKHPITVQPPCSSPSVLCPGASVYLCISPDQFCNGRKDCPDGFDEKQCVKKCPSRTDFRCKDRRSCVSKSLVCDGRSDCHDGSDEVNCPTAPSVKSRPDAMKCRNGYTSCKDGRECVLYTHLCDGERDCQDGSDEQGCGAPEQKTTPNKPEVHPSNPTPATKRPITVQPPCSSPSVLCPGASVLLCISPDQFCNGRKDCPDGFDEKQCVKKCPSRTDFHCKDRRSCVSKSLVCDGRSDCHDGSDEVNCLIAPSITSRPDAVKCRKGSKPCKDGRECVLYTHLCDGERDCQDGSDEQGCQKTCKEAEFQCAHGRKCIPQAYVCDGESQCQDKSDELNCWKSTKSCQHRCDDNKRCVPKSFLCDGERDCKDGTDEDGCNLITDAAASTEPPALTFRSTCVSPSLLCPGSSLCISKNQMCDGQKDCPDGFDEDGCIFKCKNPADFLCGDRRKCIPGTVVCDGRAHCADASDEKNCKAVDPDTLTLISAVSAGLAPLKCRKGFKPCKDGRECVLHSHLCDGEMDCQDGSDEQDCDVQCKAAEFQCSHGKRCIPLEQVCDGWNNCQDRSDEMNCSRRGEGCHHHCDNNSRCIPETFLCDGERDCRDGSDEEKCGLITCESGQFRCSSGQCVSEALRCDGYADCFDRSDEEGCAKPPRCPPDLRCPHSHECLQREWLCDGEDDCKDGSDEKNCAMPTVRCKEYQWKCGNTNQCIPVSWRCDGTKDCHNGMDEDKCDQAKCRPPLYSCGSGECVDPSLLCNTITNCADGSDEGLGCFEHNCSSPSAPRCDHHCVSTPQGPKCRCASGFTLHSSGLTCVDIDECNAELHEVCKHSCLNTRGSYICHCHPGFYLQPDNKSCRTKDEPLLLASVQSELLIFGVQSGTLRLLFSGSRPVFSLDYHWAQQRVYWLSSDYQSIRWADVNNSKNKGTLIKGVKSDLIALDWVGNNLYWVDELVGQIVAVRLSNTTIKPHDYTVVLGEDVEQPSSLVLLPQRGLMLWSEIGSTPHIEQCGMDGSKRKVVVSRDLSWPVSLAVDLLDDRLYWVDEKLRCIGSSSLDGNNVKILQLAETPSPFSVAVFNDRVFWSDTKRRTIRSADKITGKDQRVLLKRPGQPFGLKLMHPLSQPAISNPCEQLNCSHFCLLAPASRGRSRPAAARGPAAVCRCPTGMTLSKDKFSCSPSANSAFILLLSRKAVTQIHLHSIRDSVALNKLPTNRVLALPGITEASALDAAIQGLSLYVADAGQGTVDLLKLSSTRSRQRLTHAENILKLKDDSVTAMAVDWVTSNLYWSSARRPDLHVTSIHDGYTTSLLQGSLKGTTSIALHPASGRLCYTAIGAAGGRSQPQVDCSYMDGRNQAVLWRKSSIPTSLVFSSEGKIIYWADIGEGVISSIGVDGSGYRRYETGTGVLVSFTHIENRLLWVTMDKNVTRVWFSDGVEPKQMWFETKHVIVEMRAYSNNSQAGTNSCSNNNGDCLHLCLAYPRGRTCKCGRDFHPVNVTSCVALPRCPARKKPCLDGSRCIDSARFCDGRVDCPDQSDEQDCPFTNSDLFVTQSKDELSAKSSSSSSSSSSHPAGQKDSSLSVQKNSSSCDDESCKEKAAQGNHVAVVLSVLCLTATFAACMVFCAKRKTWKKFPSLGSRGTETDTLMANMGMPSEFYDPVFEEAESPVDMNAAVELQSLNLKQT</sequence>
<dbReference type="PROSITE" id="PS50026">
    <property type="entry name" value="EGF_3"/>
    <property type="match status" value="1"/>
</dbReference>
<protein>
    <submittedName>
        <fullName evidence="18">Low-density lipoprotein receptor-related protein 2-like</fullName>
    </submittedName>
</protein>
<dbReference type="SUPFAM" id="SSF63825">
    <property type="entry name" value="YWTD domain"/>
    <property type="match status" value="2"/>
</dbReference>
<keyword evidence="10" id="KW-0675">Receptor</keyword>
<evidence type="ECO:0000256" key="7">
    <source>
        <dbReference type="ARBA" id="ARBA00022989"/>
    </source>
</evidence>
<keyword evidence="4 16" id="KW-0812">Transmembrane</keyword>
<feature type="disulfide bond" evidence="13">
    <location>
        <begin position="260"/>
        <end position="275"/>
    </location>
</feature>
<dbReference type="PROSITE" id="PS01187">
    <property type="entry name" value="EGF_CA"/>
    <property type="match status" value="1"/>
</dbReference>
<feature type="disulfide bond" evidence="13">
    <location>
        <begin position="868"/>
        <end position="883"/>
    </location>
</feature>
<feature type="disulfide bond" evidence="13">
    <location>
        <begin position="1127"/>
        <end position="1145"/>
    </location>
</feature>
<feature type="region of interest" description="Disordered" evidence="15">
    <location>
        <begin position="481"/>
        <end position="514"/>
    </location>
</feature>
<feature type="disulfide bond" evidence="13">
    <location>
        <begin position="1160"/>
        <end position="1172"/>
    </location>
</feature>
<reference evidence="18" key="2">
    <citation type="submission" date="2025-08" db="UniProtKB">
        <authorList>
            <consortium name="Ensembl"/>
        </authorList>
    </citation>
    <scope>IDENTIFICATION</scope>
</reference>
<feature type="disulfide bond" evidence="13">
    <location>
        <begin position="790"/>
        <end position="805"/>
    </location>
</feature>
<feature type="disulfide bond" evidence="13">
    <location>
        <begin position="1120"/>
        <end position="1132"/>
    </location>
</feature>
<evidence type="ECO:0000256" key="15">
    <source>
        <dbReference type="SAM" id="MobiDB-lite"/>
    </source>
</evidence>
<feature type="disulfide bond" evidence="13">
    <location>
        <begin position="630"/>
        <end position="645"/>
    </location>
</feature>
<feature type="compositionally biased region" description="Low complexity" evidence="15">
    <location>
        <begin position="2061"/>
        <end position="2070"/>
    </location>
</feature>
<feature type="repeat" description="LDL-receptor class B" evidence="14">
    <location>
        <begin position="1539"/>
        <end position="1581"/>
    </location>
</feature>
<comment type="subcellular location">
    <subcellularLocation>
        <location evidence="1">Membrane</location>
        <topology evidence="1">Single-pass membrane protein</topology>
    </subcellularLocation>
</comment>
<dbReference type="InterPro" id="IPR009030">
    <property type="entry name" value="Growth_fac_rcpt_cys_sf"/>
</dbReference>
<dbReference type="GO" id="GO:0043235">
    <property type="term" value="C:receptor complex"/>
    <property type="evidence" value="ECO:0007669"/>
    <property type="project" value="TreeGrafter"/>
</dbReference>
<feature type="region of interest" description="Disordered" evidence="15">
    <location>
        <begin position="2059"/>
        <end position="2084"/>
    </location>
</feature>
<feature type="disulfide bond" evidence="13">
    <location>
        <begin position="580"/>
        <end position="595"/>
    </location>
</feature>
<dbReference type="InterPro" id="IPR000152">
    <property type="entry name" value="EGF-type_Asp/Asn_hydroxyl_site"/>
</dbReference>
<feature type="disulfide bond" evidence="13">
    <location>
        <begin position="420"/>
        <end position="435"/>
    </location>
</feature>
<evidence type="ECO:0000256" key="16">
    <source>
        <dbReference type="SAM" id="Phobius"/>
    </source>
</evidence>
<feature type="disulfide bond" evidence="13">
    <location>
        <begin position="100"/>
        <end position="115"/>
    </location>
</feature>
<dbReference type="PROSITE" id="PS50068">
    <property type="entry name" value="LDLRA_2"/>
    <property type="match status" value="27"/>
</dbReference>
<evidence type="ECO:0000256" key="10">
    <source>
        <dbReference type="ARBA" id="ARBA00023170"/>
    </source>
</evidence>
<evidence type="ECO:0000256" key="3">
    <source>
        <dbReference type="ARBA" id="ARBA00022583"/>
    </source>
</evidence>
<feature type="disulfide bond" evidence="13">
    <location>
        <begin position="150"/>
        <end position="165"/>
    </location>
</feature>
<dbReference type="Ensembl" id="ENSMMDT00005007083.1">
    <property type="protein sequence ID" value="ENSMMDP00005006903.1"/>
    <property type="gene ID" value="ENSMMDG00005003762.1"/>
</dbReference>
<dbReference type="GeneTree" id="ENSGT00940000162544"/>
<keyword evidence="19" id="KW-1185">Reference proteome</keyword>
<keyword evidence="6" id="KW-0677">Repeat</keyword>
<keyword evidence="3" id="KW-0254">Endocytosis</keyword>
<feature type="repeat" description="LDL-receptor class B" evidence="14">
    <location>
        <begin position="1495"/>
        <end position="1538"/>
    </location>
</feature>
<keyword evidence="2 12" id="KW-0245">EGF-like domain</keyword>
<feature type="disulfide bond" evidence="13">
    <location>
        <begin position="1139"/>
        <end position="1154"/>
    </location>
</feature>
<dbReference type="InterPro" id="IPR018097">
    <property type="entry name" value="EGF_Ca-bd_CS"/>
</dbReference>
<gene>
    <name evidence="18" type="primary">si:dkey-88l16.3</name>
</gene>
<dbReference type="InterPro" id="IPR049883">
    <property type="entry name" value="NOTCH1_EGF-like"/>
</dbReference>
<dbReference type="InterPro" id="IPR000742">
    <property type="entry name" value="EGF"/>
</dbReference>
<feature type="compositionally biased region" description="Polar residues" evidence="15">
    <location>
        <begin position="330"/>
        <end position="344"/>
    </location>
</feature>
<evidence type="ECO:0000313" key="19">
    <source>
        <dbReference type="Proteomes" id="UP000472263"/>
    </source>
</evidence>
<feature type="disulfide bond" evidence="13">
    <location>
        <begin position="2026"/>
        <end position="2041"/>
    </location>
</feature>
<feature type="disulfide bond" evidence="13">
    <location>
        <begin position="1022"/>
        <end position="1037"/>
    </location>
</feature>
<dbReference type="GO" id="GO:0005509">
    <property type="term" value="F:calcium ion binding"/>
    <property type="evidence" value="ECO:0007669"/>
    <property type="project" value="InterPro"/>
</dbReference>
<dbReference type="GO" id="GO:0016324">
    <property type="term" value="C:apical plasma membrane"/>
    <property type="evidence" value="ECO:0007669"/>
    <property type="project" value="TreeGrafter"/>
</dbReference>
<dbReference type="PROSITE" id="PS00010">
    <property type="entry name" value="ASX_HYDROXYL"/>
    <property type="match status" value="1"/>
</dbReference>
<dbReference type="InterPro" id="IPR001881">
    <property type="entry name" value="EGF-like_Ca-bd_dom"/>
</dbReference>
<reference evidence="18" key="3">
    <citation type="submission" date="2025-09" db="UniProtKB">
        <authorList>
            <consortium name="Ensembl"/>
        </authorList>
    </citation>
    <scope>IDENTIFICATION</scope>
</reference>
<dbReference type="Pfam" id="PF00057">
    <property type="entry name" value="Ldl_recept_a"/>
    <property type="match status" value="23"/>
</dbReference>
<feature type="disulfide bond" evidence="13">
    <location>
        <begin position="540"/>
        <end position="555"/>
    </location>
</feature>
<dbReference type="PANTHER" id="PTHR22722">
    <property type="entry name" value="LOW-DENSITY LIPOPROTEIN RECEPTOR-RELATED PROTEIN 2-RELATED"/>
    <property type="match status" value="1"/>
</dbReference>
<dbReference type="PANTHER" id="PTHR22722:SF12">
    <property type="entry name" value="EGF-LIKE DOMAIN-CONTAINING PROTEIN"/>
    <property type="match status" value="1"/>
</dbReference>
<evidence type="ECO:0000256" key="1">
    <source>
        <dbReference type="ARBA" id="ARBA00004167"/>
    </source>
</evidence>
<dbReference type="Pfam" id="PF07645">
    <property type="entry name" value="EGF_CA"/>
    <property type="match status" value="1"/>
</dbReference>
<accession>A0A667WZ11</accession>
<evidence type="ECO:0000256" key="12">
    <source>
        <dbReference type="PROSITE-ProRule" id="PRU00076"/>
    </source>
</evidence>
<dbReference type="InterPro" id="IPR036055">
    <property type="entry name" value="LDL_receptor-like_sf"/>
</dbReference>
<reference evidence="18" key="1">
    <citation type="submission" date="2019-06" db="EMBL/GenBank/DDBJ databases">
        <authorList>
            <consortium name="Wellcome Sanger Institute Data Sharing"/>
        </authorList>
    </citation>
    <scope>NUCLEOTIDE SEQUENCE [LARGE SCALE GENOMIC DNA]</scope>
</reference>
<dbReference type="CDD" id="cd00112">
    <property type="entry name" value="LDLa"/>
    <property type="match status" value="27"/>
</dbReference>
<dbReference type="SMART" id="SM00179">
    <property type="entry name" value="EGF_CA"/>
    <property type="match status" value="2"/>
</dbReference>
<dbReference type="InterPro" id="IPR051221">
    <property type="entry name" value="LDLR-related"/>
</dbReference>
<dbReference type="SMART" id="SM00192">
    <property type="entry name" value="LDLa"/>
    <property type="match status" value="27"/>
</dbReference>
<feature type="transmembrane region" description="Helical" evidence="16">
    <location>
        <begin position="2104"/>
        <end position="2125"/>
    </location>
</feature>
<feature type="disulfide bond" evidence="13">
    <location>
        <begin position="924"/>
        <end position="939"/>
    </location>
</feature>
<feature type="region of interest" description="Disordered" evidence="15">
    <location>
        <begin position="321"/>
        <end position="344"/>
    </location>
</feature>
<keyword evidence="11" id="KW-0325">Glycoprotein</keyword>
<evidence type="ECO:0000256" key="4">
    <source>
        <dbReference type="ARBA" id="ARBA00022692"/>
    </source>
</evidence>
<feature type="disulfide bond" evidence="13">
    <location>
        <begin position="964"/>
        <end position="979"/>
    </location>
</feature>
<keyword evidence="8 16" id="KW-0472">Membrane</keyword>
<evidence type="ECO:0000256" key="8">
    <source>
        <dbReference type="ARBA" id="ARBA00023136"/>
    </source>
</evidence>
<feature type="disulfide bond" evidence="13">
    <location>
        <begin position="1061"/>
        <end position="1076"/>
    </location>
</feature>
<evidence type="ECO:0000256" key="13">
    <source>
        <dbReference type="PROSITE-ProRule" id="PRU00124"/>
    </source>
</evidence>
<evidence type="ECO:0000256" key="14">
    <source>
        <dbReference type="PROSITE-ProRule" id="PRU00461"/>
    </source>
</evidence>
<feature type="disulfide bond" evidence="13">
    <location>
        <begin position="1241"/>
        <end position="1253"/>
    </location>
</feature>
<evidence type="ECO:0000259" key="17">
    <source>
        <dbReference type="PROSITE" id="PS50026"/>
    </source>
</evidence>
<organism evidence="18 19">
    <name type="scientific">Myripristis murdjan</name>
    <name type="common">pinecone soldierfish</name>
    <dbReference type="NCBI Taxonomy" id="586833"/>
    <lineage>
        <taxon>Eukaryota</taxon>
        <taxon>Metazoa</taxon>
        <taxon>Chordata</taxon>
        <taxon>Craniata</taxon>
        <taxon>Vertebrata</taxon>
        <taxon>Euteleostomi</taxon>
        <taxon>Actinopterygii</taxon>
        <taxon>Neopterygii</taxon>
        <taxon>Teleostei</taxon>
        <taxon>Neoteleostei</taxon>
        <taxon>Acanthomorphata</taxon>
        <taxon>Holocentriformes</taxon>
        <taxon>Holocentridae</taxon>
        <taxon>Myripristis</taxon>
    </lineage>
</organism>
<dbReference type="PROSITE" id="PS01209">
    <property type="entry name" value="LDLRA_1"/>
    <property type="match status" value="17"/>
</dbReference>
<dbReference type="InterPro" id="IPR023415">
    <property type="entry name" value="LDLR_class-A_CS"/>
</dbReference>
<keyword evidence="9 13" id="KW-1015">Disulfide bond</keyword>
<feature type="disulfide bond" evidence="13">
    <location>
        <begin position="310"/>
        <end position="325"/>
    </location>
</feature>
<dbReference type="Gene3D" id="2.120.10.30">
    <property type="entry name" value="TolB, C-terminal domain"/>
    <property type="match status" value="2"/>
</dbReference>
<dbReference type="InterPro" id="IPR002172">
    <property type="entry name" value="LDrepeatLR_classA_rpt"/>
</dbReference>
<dbReference type="Proteomes" id="UP000472263">
    <property type="component" value="Chromosome 12"/>
</dbReference>
<feature type="compositionally biased region" description="Polar residues" evidence="15">
    <location>
        <begin position="490"/>
        <end position="507"/>
    </location>
</feature>
<dbReference type="PROSITE" id="PS51120">
    <property type="entry name" value="LDLRB"/>
    <property type="match status" value="2"/>
</dbReference>
<dbReference type="Gene3D" id="4.10.1220.10">
    <property type="entry name" value="EGF-type module"/>
    <property type="match status" value="3"/>
</dbReference>
<comment type="caution">
    <text evidence="12">Lacks conserved residue(s) required for the propagation of feature annotation.</text>
</comment>
<dbReference type="FunFam" id="2.120.10.30:FF:000241">
    <property type="entry name" value="Low-density lipoprotein receptor-related protein 6"/>
    <property type="match status" value="1"/>
</dbReference>
<feature type="disulfide bond" evidence="13">
    <location>
        <begin position="470"/>
        <end position="485"/>
    </location>
</feature>
<feature type="domain" description="EGF-like" evidence="17">
    <location>
        <begin position="1319"/>
        <end position="1360"/>
    </location>
</feature>
<feature type="disulfide bond" evidence="13">
    <location>
        <begin position="700"/>
        <end position="715"/>
    </location>
</feature>
<feature type="region of interest" description="Disordered" evidence="15">
    <location>
        <begin position="641"/>
        <end position="674"/>
    </location>
</feature>
<evidence type="ECO:0000256" key="5">
    <source>
        <dbReference type="ARBA" id="ARBA00022729"/>
    </source>
</evidence>
<evidence type="ECO:0000313" key="18">
    <source>
        <dbReference type="Ensembl" id="ENSMMDP00005006903.1"/>
    </source>
</evidence>
<proteinExistence type="predicted"/>
<feature type="disulfide bond" evidence="13">
    <location>
        <begin position="1100"/>
        <end position="1115"/>
    </location>
</feature>
<dbReference type="OrthoDB" id="8831087at2759"/>
<dbReference type="PRINTS" id="PR00261">
    <property type="entry name" value="LDLRECEPTOR"/>
</dbReference>
<feature type="disulfide bond" evidence="13">
    <location>
        <begin position="829"/>
        <end position="844"/>
    </location>
</feature>
<dbReference type="SUPFAM" id="SSF57184">
    <property type="entry name" value="Growth factor receptor domain"/>
    <property type="match status" value="1"/>
</dbReference>
<feature type="disulfide bond" evidence="13">
    <location>
        <begin position="220"/>
        <end position="235"/>
    </location>
</feature>
<feature type="disulfide bond" evidence="13">
    <location>
        <begin position="60"/>
        <end position="75"/>
    </location>
</feature>
<dbReference type="Gene3D" id="4.10.400.10">
    <property type="entry name" value="Low-density Lipoprotein Receptor"/>
    <property type="match status" value="24"/>
</dbReference>
<dbReference type="GO" id="GO:0042562">
    <property type="term" value="F:hormone binding"/>
    <property type="evidence" value="ECO:0007669"/>
    <property type="project" value="TreeGrafter"/>
</dbReference>
<feature type="disulfide bond" evidence="13">
    <location>
        <begin position="1179"/>
        <end position="1194"/>
    </location>
</feature>
<dbReference type="GO" id="GO:0006898">
    <property type="term" value="P:receptor-mediated endocytosis"/>
    <property type="evidence" value="ECO:0007669"/>
    <property type="project" value="TreeGrafter"/>
</dbReference>
<dbReference type="InterPro" id="IPR000033">
    <property type="entry name" value="LDLR_classB_rpt"/>
</dbReference>
<dbReference type="Pfam" id="PF00058">
    <property type="entry name" value="Ldl_recept_b"/>
    <property type="match status" value="1"/>
</dbReference>
<evidence type="ECO:0000256" key="9">
    <source>
        <dbReference type="ARBA" id="ARBA00023157"/>
    </source>
</evidence>